<dbReference type="PANTHER" id="PTHR22914">
    <property type="entry name" value="CHITIN SYNTHASE"/>
    <property type="match status" value="1"/>
</dbReference>
<dbReference type="PROSITE" id="PS51456">
    <property type="entry name" value="MYOSIN_MOTOR"/>
    <property type="match status" value="1"/>
</dbReference>
<keyword evidence="8 16" id="KW-1133">Transmembrane helix</keyword>
<evidence type="ECO:0000256" key="5">
    <source>
        <dbReference type="ARBA" id="ARBA00022676"/>
    </source>
</evidence>
<feature type="transmembrane region" description="Helical" evidence="16">
    <location>
        <begin position="928"/>
        <end position="950"/>
    </location>
</feature>
<protein>
    <recommendedName>
        <fullName evidence="3">chitin synthase</fullName>
        <ecNumber evidence="3">2.4.1.16</ecNumber>
    </recommendedName>
</protein>
<dbReference type="EMBL" id="CP119952">
    <property type="protein sequence ID" value="WFC94964.1"/>
    <property type="molecule type" value="Genomic_DNA"/>
</dbReference>
<dbReference type="Pfam" id="PF08766">
    <property type="entry name" value="DEK_C"/>
    <property type="match status" value="1"/>
</dbReference>
<keyword evidence="13" id="KW-0968">Cytoplasmic vesicle</keyword>
<evidence type="ECO:0000259" key="17">
    <source>
        <dbReference type="PROSITE" id="PS50255"/>
    </source>
</evidence>
<evidence type="ECO:0000256" key="4">
    <source>
        <dbReference type="ARBA" id="ARBA00022475"/>
    </source>
</evidence>
<keyword evidence="12" id="KW-0325">Glycoprotein</keyword>
<dbReference type="GO" id="GO:0005524">
    <property type="term" value="F:ATP binding"/>
    <property type="evidence" value="ECO:0007669"/>
    <property type="project" value="UniProtKB-UniRule"/>
</dbReference>
<dbReference type="GO" id="GO:0005886">
    <property type="term" value="C:plasma membrane"/>
    <property type="evidence" value="ECO:0007669"/>
    <property type="project" value="UniProtKB-SubCell"/>
</dbReference>
<dbReference type="Pfam" id="PF00173">
    <property type="entry name" value="Cyt-b5"/>
    <property type="match status" value="1"/>
</dbReference>
<feature type="region of interest" description="Disordered" evidence="15">
    <location>
        <begin position="830"/>
        <end position="850"/>
    </location>
</feature>
<accession>A0AAF0INC7</accession>
<dbReference type="SMART" id="SM01117">
    <property type="entry name" value="Cyt-b5"/>
    <property type="match status" value="2"/>
</dbReference>
<dbReference type="InterPro" id="IPR027417">
    <property type="entry name" value="P-loop_NTPase"/>
</dbReference>
<dbReference type="InterPro" id="IPR014876">
    <property type="entry name" value="DEK_C"/>
</dbReference>
<dbReference type="InterPro" id="IPR029044">
    <property type="entry name" value="Nucleotide-diphossugar_trans"/>
</dbReference>
<evidence type="ECO:0000256" key="16">
    <source>
        <dbReference type="SAM" id="Phobius"/>
    </source>
</evidence>
<keyword evidence="11 14" id="KW-0505">Motor protein</keyword>
<evidence type="ECO:0000256" key="7">
    <source>
        <dbReference type="ARBA" id="ARBA00022692"/>
    </source>
</evidence>
<evidence type="ECO:0000256" key="10">
    <source>
        <dbReference type="ARBA" id="ARBA00023136"/>
    </source>
</evidence>
<evidence type="ECO:0000313" key="21">
    <source>
        <dbReference type="Proteomes" id="UP001216638"/>
    </source>
</evidence>
<dbReference type="Pfam" id="PF03142">
    <property type="entry name" value="Chitin_synth_2"/>
    <property type="match status" value="1"/>
</dbReference>
<dbReference type="GO" id="GO:0016459">
    <property type="term" value="C:myosin complex"/>
    <property type="evidence" value="ECO:0007669"/>
    <property type="project" value="UniProtKB-KW"/>
</dbReference>
<dbReference type="PANTHER" id="PTHR22914:SF13">
    <property type="entry name" value="CHITIN SYNTHASE"/>
    <property type="match status" value="1"/>
</dbReference>
<feature type="binding site" evidence="14">
    <location>
        <begin position="108"/>
        <end position="115"/>
    </location>
    <ligand>
        <name>ATP</name>
        <dbReference type="ChEBI" id="CHEBI:30616"/>
    </ligand>
</feature>
<dbReference type="Gene3D" id="3.10.120.10">
    <property type="entry name" value="Cytochrome b5-like heme/steroid binding domain"/>
    <property type="match status" value="1"/>
</dbReference>
<dbReference type="GO" id="GO:0004100">
    <property type="term" value="F:chitin synthase activity"/>
    <property type="evidence" value="ECO:0007669"/>
    <property type="project" value="UniProtKB-EC"/>
</dbReference>
<comment type="subcellular location">
    <subcellularLocation>
        <location evidence="2">Cell membrane</location>
        <topology evidence="2">Multi-pass membrane protein</topology>
    </subcellularLocation>
    <subcellularLocation>
        <location evidence="1">Cytoplasmic vesicle membrane</location>
        <topology evidence="1">Multi-pass membrane protein</topology>
    </subcellularLocation>
</comment>
<comment type="similarity">
    <text evidence="14">Belongs to the TRAFAC class myosin-kinesin ATPase superfamily. Myosin family.</text>
</comment>
<evidence type="ECO:0000256" key="11">
    <source>
        <dbReference type="ARBA" id="ARBA00023175"/>
    </source>
</evidence>
<evidence type="ECO:0000256" key="6">
    <source>
        <dbReference type="ARBA" id="ARBA00022679"/>
    </source>
</evidence>
<feature type="domain" description="DEK-C" evidence="19">
    <location>
        <begin position="1852"/>
        <end position="1909"/>
    </location>
</feature>
<evidence type="ECO:0000256" key="1">
    <source>
        <dbReference type="ARBA" id="ARBA00004439"/>
    </source>
</evidence>
<evidence type="ECO:0000256" key="2">
    <source>
        <dbReference type="ARBA" id="ARBA00004651"/>
    </source>
</evidence>
<keyword evidence="14" id="KW-0009">Actin-binding</keyword>
<evidence type="ECO:0000313" key="20">
    <source>
        <dbReference type="EMBL" id="WFC94964.1"/>
    </source>
</evidence>
<evidence type="ECO:0000256" key="13">
    <source>
        <dbReference type="ARBA" id="ARBA00023329"/>
    </source>
</evidence>
<dbReference type="Gene3D" id="1.10.10.820">
    <property type="match status" value="1"/>
</dbReference>
<dbReference type="InterPro" id="IPR004835">
    <property type="entry name" value="Chitin_synth"/>
</dbReference>
<feature type="transmembrane region" description="Helical" evidence="16">
    <location>
        <begin position="890"/>
        <end position="907"/>
    </location>
</feature>
<evidence type="ECO:0000256" key="9">
    <source>
        <dbReference type="ARBA" id="ARBA00023123"/>
    </source>
</evidence>
<feature type="region of interest" description="Disordered" evidence="15">
    <location>
        <begin position="779"/>
        <end position="807"/>
    </location>
</feature>
<feature type="domain" description="Myosin motor" evidence="18">
    <location>
        <begin position="7"/>
        <end position="745"/>
    </location>
</feature>
<dbReference type="InterPro" id="IPR036400">
    <property type="entry name" value="Cyt_B5-like_heme/steroid_sf"/>
</dbReference>
<dbReference type="EC" id="2.4.1.16" evidence="3"/>
<sequence length="1911" mass="212336">MAQAGEETPADLVALVLAAEDGVVSENAIAAVLSERLAHLHPYTWASATTLVSVNPYRDQSGMDAEAAEHASVYHDLSAVAPHPCALAARAYHRMLRTQQSQSIVYHGMTDAGKTHAMQLVTEHLLTLASSNTPQEAHLADQVRCAQHVLGAFGTARTSFSERSSRHATYLELHFGPEGRMCGAKLLTFGLDKHRLHDKVPGERVYAIFYQLLAGATHDERVAYHLGDLTAPSMLPPGTSPSREDARACDWTRSALNALGLKEKHVQGLFRVLAALLHLCDIEFDEPETEGQAAHITTQRALERAADVLQVRSEDLAQCLVMDTRYLGNERVTQMLNARAARRQRDSLVENLYALLFAFVVEVVNQKLAPHQAAHPLHIVQLDTPGFVTRAEAGLPRAGHFDDLMKNYVAELLRHVDLRSVLDESAPRNAQLRADGLGVPPSAKYADVMSLLRGGPVPLDADAPAPGGLIGDYDRAFHLVLDGLRKESDDRALVSDMDVYCTNRAFSPSDPRRGTLSFDINHTLGPCAYTVTQHQRSELDLLPTQQYQLLRTSGSTFITRLFAGPGMTIESHLTDHQVVLRAQVATHPLRRPTPLDGRTVHWDAGRVQSVSQQLDTALLSLAHNVQSADTCWRVLCMRPNDLSQPNAFDMKRVTRQIKALALPQLLRRLQHSHLAPVSFEAFCARYDPLLHATLGDAVMAAADARGVLLEFAYYQGWTEPNEMVLGQTQVCFSYAAYFTLEDMLRHATGERSVGAAALAARPKRTTLGASRQDALPRYSAYSSASGTQPSSQAHSSDPLSHTYAEPGYSDVPAPATYDAGYAPMDLQANGSNVSLLPNDEKPLPQEPVYPPDAVPLTSWAPAPGEVSFEKDGVLAPTGVETVPTTRLRRWWMRLTWALTWYIPNSVLSNVGGMKRPDVRMAWREKLSICLLIFLLCAVVLFYIIGVGQLLCPNYNKAYNEGQLSGHSTSKSFYVAVAGKVYDITKFYKMDHSDLSAMPVTDDVMMELAGQDLTPYFPVPLSVGCPGLVTDDTLQLSTNENLTATIGQAIHTSGAAQTYKNTKLDSPSWYFQRFLPKMQQYYKGIYVYDPKQIAIDGTWRKWATVDGKLYDLTNYLYSVNLHSGDDAYSFLDSDVTDLFDAQSGGDITQDFTNVLNGMPSERRKQTQQCLDNVFYVGQSDFRLSAKCEAQNYILLSFSILIFLTIFSKFVSALQLVRKPTPEQQDRFVICHIPCYTEGEDSLRKTIDSLTTQEYDDKRKLLFIVCDGMITGSGNDRPTPRIVLDILGVDSKVDPEPLPFHSIAEGSKQLNYAKVYSGLYECEGNVVPFVVVVKVGRPSERTRPGNRGKRDTQVMLMRYLNRVHFDEPMSPLELELYHHMKNVIGIDPTFYEYILMVDADTGIKSDGMNRLVAAAVHDHSIIAVCGETLLENEEASWWTMVQVYEYYISHNLAKAFESLFGSVTCLPGCFSMYRIRSADKGQPLFVSNRIIEDYAENQVDTLHKKNLFALGEDRYLTTLLLKHFPSYRTRFRADASATTVAPDKFSVLLSQRRRWINSTVHNLAELVMMDGLCGFCLFSMRFVVFIDLLGTIILPATAVYMLYLIITVATGGAAIPYIALAMIGAVYGLQAIIFLLKRQWQYIGWMVIYLLAYPLYSFLLPIYSFWHMDDFSWGNTRVVVGEKGNMKVVAGTDDEPFDESMIPRKRFSEYQQEIAESGDAQRTVPLYAPSRATRIMTPDPEYADYFQHTNLLSKKPRESHVSTPTARASVPSMYAMPPSQTTSMYGMPMGMPPMMSMYGMPPNMSMYGMPMGMPPTMSMYGMPPAPFATPGTGERPWSGATADASVLPVVATSDPTEQELRAAVQTFLAAQPSLMHITKRDVRDALSASMPNADLGKRRTQINMMIDELLSGN</sequence>
<keyword evidence="10 16" id="KW-0472">Membrane</keyword>
<evidence type="ECO:0000259" key="18">
    <source>
        <dbReference type="PROSITE" id="PS51456"/>
    </source>
</evidence>
<proteinExistence type="inferred from homology"/>
<keyword evidence="6 20" id="KW-0808">Transferase</keyword>
<dbReference type="Gene3D" id="1.20.58.530">
    <property type="match status" value="1"/>
</dbReference>
<dbReference type="InterPro" id="IPR001199">
    <property type="entry name" value="Cyt_B5-like_heme/steroid-bd"/>
</dbReference>
<keyword evidence="14" id="KW-0067">ATP-binding</keyword>
<dbReference type="PROSITE" id="PS51998">
    <property type="entry name" value="DEK_C"/>
    <property type="match status" value="1"/>
</dbReference>
<dbReference type="GO" id="GO:0006031">
    <property type="term" value="P:chitin biosynthetic process"/>
    <property type="evidence" value="ECO:0007669"/>
    <property type="project" value="TreeGrafter"/>
</dbReference>
<dbReference type="Gene3D" id="3.40.850.10">
    <property type="entry name" value="Kinesin motor domain"/>
    <property type="match status" value="1"/>
</dbReference>
<dbReference type="Gene3D" id="1.20.120.720">
    <property type="entry name" value="Myosin VI head, motor domain, U50 subdomain"/>
    <property type="match status" value="1"/>
</dbReference>
<dbReference type="SUPFAM" id="SSF52540">
    <property type="entry name" value="P-loop containing nucleoside triphosphate hydrolases"/>
    <property type="match status" value="1"/>
</dbReference>
<dbReference type="SUPFAM" id="SSF109715">
    <property type="entry name" value="DEK C-terminal domain"/>
    <property type="match status" value="1"/>
</dbReference>
<dbReference type="PRINTS" id="PR00193">
    <property type="entry name" value="MYOSINHEAVY"/>
</dbReference>
<dbReference type="Pfam" id="PF00063">
    <property type="entry name" value="Myosin_head"/>
    <property type="match status" value="2"/>
</dbReference>
<dbReference type="Proteomes" id="UP001216638">
    <property type="component" value="Chromosome 2"/>
</dbReference>
<dbReference type="GO" id="GO:0003779">
    <property type="term" value="F:actin binding"/>
    <property type="evidence" value="ECO:0007669"/>
    <property type="project" value="UniProtKB-KW"/>
</dbReference>
<dbReference type="InterPro" id="IPR036961">
    <property type="entry name" value="Kinesin_motor_dom_sf"/>
</dbReference>
<dbReference type="GO" id="GO:0003774">
    <property type="term" value="F:cytoskeletal motor activity"/>
    <property type="evidence" value="ECO:0007669"/>
    <property type="project" value="UniProtKB-UniRule"/>
</dbReference>
<dbReference type="SUPFAM" id="SSF53448">
    <property type="entry name" value="Nucleotide-diphospho-sugar transferases"/>
    <property type="match status" value="1"/>
</dbReference>
<evidence type="ECO:0000256" key="15">
    <source>
        <dbReference type="SAM" id="MobiDB-lite"/>
    </source>
</evidence>
<keyword evidence="7 16" id="KW-0812">Transmembrane</keyword>
<keyword evidence="14" id="KW-0547">Nucleotide-binding</keyword>
<feature type="compositionally biased region" description="Polar residues" evidence="15">
    <location>
        <begin position="780"/>
        <end position="799"/>
    </location>
</feature>
<dbReference type="GO" id="GO:0030428">
    <property type="term" value="C:cell septum"/>
    <property type="evidence" value="ECO:0007669"/>
    <property type="project" value="TreeGrafter"/>
</dbReference>
<feature type="transmembrane region" description="Helical" evidence="16">
    <location>
        <begin position="1612"/>
        <end position="1634"/>
    </location>
</feature>
<feature type="transmembrane region" description="Helical" evidence="16">
    <location>
        <begin position="1580"/>
        <end position="1606"/>
    </location>
</feature>
<evidence type="ECO:0000259" key="19">
    <source>
        <dbReference type="PROSITE" id="PS51998"/>
    </source>
</evidence>
<keyword evidence="4" id="KW-1003">Cell membrane</keyword>
<keyword evidence="21" id="KW-1185">Reference proteome</keyword>
<gene>
    <name evidence="20" type="ORF">MBRA1_001602</name>
</gene>
<evidence type="ECO:0000256" key="12">
    <source>
        <dbReference type="ARBA" id="ARBA00023180"/>
    </source>
</evidence>
<keyword evidence="5 20" id="KW-0328">Glycosyltransferase</keyword>
<dbReference type="GO" id="GO:0030659">
    <property type="term" value="C:cytoplasmic vesicle membrane"/>
    <property type="evidence" value="ECO:0007669"/>
    <property type="project" value="UniProtKB-SubCell"/>
</dbReference>
<feature type="transmembrane region" description="Helical" evidence="16">
    <location>
        <begin position="1641"/>
        <end position="1664"/>
    </location>
</feature>
<organism evidence="20 21">
    <name type="scientific">Malassezia brasiliensis</name>
    <dbReference type="NCBI Taxonomy" id="1821822"/>
    <lineage>
        <taxon>Eukaryota</taxon>
        <taxon>Fungi</taxon>
        <taxon>Dikarya</taxon>
        <taxon>Basidiomycota</taxon>
        <taxon>Ustilaginomycotina</taxon>
        <taxon>Malasseziomycetes</taxon>
        <taxon>Malasseziales</taxon>
        <taxon>Malasseziaceae</taxon>
        <taxon>Malassezia</taxon>
    </lineage>
</organism>
<dbReference type="Gene3D" id="1.10.10.60">
    <property type="entry name" value="Homeodomain-like"/>
    <property type="match status" value="1"/>
</dbReference>
<evidence type="ECO:0000256" key="8">
    <source>
        <dbReference type="ARBA" id="ARBA00022989"/>
    </source>
</evidence>
<dbReference type="PROSITE" id="PS50255">
    <property type="entry name" value="CYTOCHROME_B5_2"/>
    <property type="match status" value="1"/>
</dbReference>
<keyword evidence="9 14" id="KW-0518">Myosin</keyword>
<comment type="caution">
    <text evidence="14">Lacks conserved residue(s) required for the propagation of feature annotation.</text>
</comment>
<dbReference type="SUPFAM" id="SSF55856">
    <property type="entry name" value="Cytochrome b5-like heme/steroid binding domain"/>
    <property type="match status" value="1"/>
</dbReference>
<reference evidence="20" key="1">
    <citation type="submission" date="2023-03" db="EMBL/GenBank/DDBJ databases">
        <title>Mating type loci evolution in Malassezia.</title>
        <authorList>
            <person name="Coelho M.A."/>
        </authorList>
    </citation>
    <scope>NUCLEOTIDE SEQUENCE</scope>
    <source>
        <strain evidence="20">CBS 14135</strain>
    </source>
</reference>
<evidence type="ECO:0000256" key="3">
    <source>
        <dbReference type="ARBA" id="ARBA00012543"/>
    </source>
</evidence>
<evidence type="ECO:0000256" key="14">
    <source>
        <dbReference type="PROSITE-ProRule" id="PRU00782"/>
    </source>
</evidence>
<name>A0AAF0INC7_9BASI</name>
<dbReference type="InterPro" id="IPR001609">
    <property type="entry name" value="Myosin_head_motor_dom-like"/>
</dbReference>
<dbReference type="GO" id="GO:0031505">
    <property type="term" value="P:fungal-type cell wall organization"/>
    <property type="evidence" value="ECO:0007669"/>
    <property type="project" value="TreeGrafter"/>
</dbReference>
<dbReference type="SMART" id="SM00242">
    <property type="entry name" value="MYSc"/>
    <property type="match status" value="1"/>
</dbReference>
<feature type="domain" description="Cytochrome b5 heme-binding" evidence="17">
    <location>
        <begin position="955"/>
        <end position="1016"/>
    </location>
</feature>